<keyword evidence="1" id="KW-0472">Membrane</keyword>
<name>A0A1B6MC37_9HEMI</name>
<dbReference type="AlphaFoldDB" id="A0A1B6MC37"/>
<feature type="transmembrane region" description="Helical" evidence="1">
    <location>
        <begin position="69"/>
        <end position="89"/>
    </location>
</feature>
<gene>
    <name evidence="2" type="ORF">g.15138</name>
</gene>
<keyword evidence="1" id="KW-0812">Transmembrane</keyword>
<feature type="transmembrane region" description="Helical" evidence="1">
    <location>
        <begin position="42"/>
        <end position="60"/>
    </location>
</feature>
<reference evidence="2" key="1">
    <citation type="submission" date="2015-11" db="EMBL/GenBank/DDBJ databases">
        <title>De novo transcriptome assembly of four potential Pierce s Disease insect vectors from Arizona vineyards.</title>
        <authorList>
            <person name="Tassone E.E."/>
        </authorList>
    </citation>
    <scope>NUCLEOTIDE SEQUENCE</scope>
</reference>
<evidence type="ECO:0000313" key="2">
    <source>
        <dbReference type="EMBL" id="JAT33444.1"/>
    </source>
</evidence>
<sequence length="162" mass="18306">MSDCPLACTLAVLAVCSGLSLFIKPVLKNNSNCNDCISVPTLYFLTSMFVWVSATNIYIFKCKLPEKAAFVYEFLVSIFIFEMALKYFWEPIECYIVATLPKYWEQNVLDGDCVMCGMMCPGNSLIFTVLAHIVAGSWLWLTFRGFGIDAECLDCVFQHYCS</sequence>
<accession>A0A1B6MC37</accession>
<proteinExistence type="predicted"/>
<keyword evidence="1" id="KW-1133">Transmembrane helix</keyword>
<protein>
    <submittedName>
        <fullName evidence="2">Uncharacterized protein</fullName>
    </submittedName>
</protein>
<evidence type="ECO:0000256" key="1">
    <source>
        <dbReference type="SAM" id="Phobius"/>
    </source>
</evidence>
<feature type="transmembrane region" description="Helical" evidence="1">
    <location>
        <begin position="125"/>
        <end position="143"/>
    </location>
</feature>
<organism evidence="2">
    <name type="scientific">Graphocephala atropunctata</name>
    <dbReference type="NCBI Taxonomy" id="36148"/>
    <lineage>
        <taxon>Eukaryota</taxon>
        <taxon>Metazoa</taxon>
        <taxon>Ecdysozoa</taxon>
        <taxon>Arthropoda</taxon>
        <taxon>Hexapoda</taxon>
        <taxon>Insecta</taxon>
        <taxon>Pterygota</taxon>
        <taxon>Neoptera</taxon>
        <taxon>Paraneoptera</taxon>
        <taxon>Hemiptera</taxon>
        <taxon>Auchenorrhyncha</taxon>
        <taxon>Membracoidea</taxon>
        <taxon>Cicadellidae</taxon>
        <taxon>Cicadellinae</taxon>
        <taxon>Cicadellini</taxon>
        <taxon>Graphocephala</taxon>
    </lineage>
</organism>
<dbReference type="EMBL" id="GEBQ01006533">
    <property type="protein sequence ID" value="JAT33444.1"/>
    <property type="molecule type" value="Transcribed_RNA"/>
</dbReference>